<evidence type="ECO:0000256" key="10">
    <source>
        <dbReference type="ARBA" id="ARBA00047754"/>
    </source>
</evidence>
<accession>A0A316F0C8</accession>
<dbReference type="NCBIfam" id="TIGR02504">
    <property type="entry name" value="NrdJ_Z"/>
    <property type="match status" value="1"/>
</dbReference>
<name>A0A316F0C8_9BURK</name>
<dbReference type="EC" id="1.17.4.1" evidence="11"/>
<comment type="similarity">
    <text evidence="2 11">Belongs to the ribonucleoside diphosphate reductase class-2 family.</text>
</comment>
<dbReference type="AlphaFoldDB" id="A0A316F0C8"/>
<comment type="caution">
    <text evidence="14">The sequence shown here is derived from an EMBL/GenBank/DDBJ whole genome shotgun (WGS) entry which is preliminary data.</text>
</comment>
<dbReference type="Proteomes" id="UP000245754">
    <property type="component" value="Unassembled WGS sequence"/>
</dbReference>
<dbReference type="PANTHER" id="PTHR43371:SF1">
    <property type="entry name" value="RIBONUCLEOSIDE-DIPHOSPHATE REDUCTASE"/>
    <property type="match status" value="1"/>
</dbReference>
<keyword evidence="4 11" id="KW-0237">DNA synthesis</keyword>
<evidence type="ECO:0000313" key="14">
    <source>
        <dbReference type="EMBL" id="PWK36923.1"/>
    </source>
</evidence>
<comment type="cofactor">
    <cofactor evidence="1 11">
        <name>adenosylcob(III)alamin</name>
        <dbReference type="ChEBI" id="CHEBI:18408"/>
    </cofactor>
</comment>
<dbReference type="SUPFAM" id="SSF51998">
    <property type="entry name" value="PFL-like glycyl radical enzymes"/>
    <property type="match status" value="1"/>
</dbReference>
<evidence type="ECO:0000256" key="6">
    <source>
        <dbReference type="ARBA" id="ARBA00023002"/>
    </source>
</evidence>
<dbReference type="GO" id="GO:0031419">
    <property type="term" value="F:cobalamin binding"/>
    <property type="evidence" value="ECO:0007669"/>
    <property type="project" value="UniProtKB-KW"/>
</dbReference>
<keyword evidence="3 11" id="KW-0846">Cobalamin</keyword>
<dbReference type="GO" id="GO:0005524">
    <property type="term" value="F:ATP binding"/>
    <property type="evidence" value="ECO:0007669"/>
    <property type="project" value="InterPro"/>
</dbReference>
<protein>
    <recommendedName>
        <fullName evidence="11">Vitamin B12-dependent ribonucleotide reductase</fullName>
        <ecNumber evidence="11">1.17.4.1</ecNumber>
    </recommendedName>
</protein>
<keyword evidence="15" id="KW-1185">Reference proteome</keyword>
<keyword evidence="6 11" id="KW-0560">Oxidoreductase</keyword>
<dbReference type="GO" id="GO:0009263">
    <property type="term" value="P:deoxyribonucleotide biosynthetic process"/>
    <property type="evidence" value="ECO:0007669"/>
    <property type="project" value="UniProtKB-KW"/>
</dbReference>
<evidence type="ECO:0000313" key="15">
    <source>
        <dbReference type="Proteomes" id="UP000245754"/>
    </source>
</evidence>
<dbReference type="Pfam" id="PF00317">
    <property type="entry name" value="Ribonuc_red_lgN"/>
    <property type="match status" value="1"/>
</dbReference>
<evidence type="ECO:0000256" key="5">
    <source>
        <dbReference type="ARBA" id="ARBA00022741"/>
    </source>
</evidence>
<dbReference type="Pfam" id="PF02867">
    <property type="entry name" value="Ribonuc_red_lgC"/>
    <property type="match status" value="1"/>
</dbReference>
<organism evidence="14 15">
    <name type="scientific">Cupriavidus plantarum</name>
    <dbReference type="NCBI Taxonomy" id="942865"/>
    <lineage>
        <taxon>Bacteria</taxon>
        <taxon>Pseudomonadati</taxon>
        <taxon>Pseudomonadota</taxon>
        <taxon>Betaproteobacteria</taxon>
        <taxon>Burkholderiales</taxon>
        <taxon>Burkholderiaceae</taxon>
        <taxon>Cupriavidus</taxon>
    </lineage>
</organism>
<evidence type="ECO:0000256" key="2">
    <source>
        <dbReference type="ARBA" id="ARBA00007405"/>
    </source>
</evidence>
<keyword evidence="5 11" id="KW-0547">Nucleotide-binding</keyword>
<proteinExistence type="inferred from homology"/>
<comment type="function">
    <text evidence="11">Catalyzes the reduction of ribonucleotides to deoxyribonucleotides. May function to provide a pool of deoxyribonucleotide precursors for DNA repair during oxygen limitation and/or for immediate growth after restoration of oxygen.</text>
</comment>
<dbReference type="InterPro" id="IPR000788">
    <property type="entry name" value="RNR_lg_C"/>
</dbReference>
<evidence type="ECO:0000256" key="4">
    <source>
        <dbReference type="ARBA" id="ARBA00022634"/>
    </source>
</evidence>
<feature type="domain" description="Ribonucleotide reductase large subunit C-terminal" evidence="13">
    <location>
        <begin position="89"/>
        <end position="584"/>
    </location>
</feature>
<dbReference type="PRINTS" id="PR01183">
    <property type="entry name" value="RIBORDTASEM1"/>
</dbReference>
<dbReference type="RefSeq" id="WP_109580703.1">
    <property type="nucleotide sequence ID" value="NZ_JBEFLL010000016.1"/>
</dbReference>
<keyword evidence="9 11" id="KW-0170">Cobalt</keyword>
<dbReference type="EMBL" id="QGGT01000001">
    <property type="protein sequence ID" value="PWK36923.1"/>
    <property type="molecule type" value="Genomic_DNA"/>
</dbReference>
<keyword evidence="7" id="KW-0215">Deoxyribonucleotide synthesis</keyword>
<evidence type="ECO:0000256" key="9">
    <source>
        <dbReference type="ARBA" id="ARBA00023285"/>
    </source>
</evidence>
<reference evidence="14 15" key="1">
    <citation type="submission" date="2018-05" db="EMBL/GenBank/DDBJ databases">
        <title>Genomic Encyclopedia of Type Strains, Phase IV (KMG-V): Genome sequencing to study the core and pangenomes of soil and plant-associated prokaryotes.</title>
        <authorList>
            <person name="Whitman W."/>
        </authorList>
    </citation>
    <scope>NUCLEOTIDE SEQUENCE [LARGE SCALE GENOMIC DNA]</scope>
    <source>
        <strain evidence="14 15">SLV-132</strain>
    </source>
</reference>
<dbReference type="InterPro" id="IPR013509">
    <property type="entry name" value="RNR_lsu_N"/>
</dbReference>
<dbReference type="PANTHER" id="PTHR43371">
    <property type="entry name" value="VITAMIN B12-DEPENDENT RIBONUCLEOTIDE REDUCTASE"/>
    <property type="match status" value="1"/>
</dbReference>
<evidence type="ECO:0000256" key="3">
    <source>
        <dbReference type="ARBA" id="ARBA00022628"/>
    </source>
</evidence>
<evidence type="ECO:0000256" key="7">
    <source>
        <dbReference type="ARBA" id="ARBA00023116"/>
    </source>
</evidence>
<sequence>MNANDQILHGGLAPQDISTEVLLEKYAKGEEASIADVRDRVARALAEAEAPDQRDTWAARFRWALDSGFVPAGRINSAAGTGIQATLINCFVQPVGDAVSEPVDGKPSIYTAVAQAAETMRRGGGVGYDFSAIRPAGAFVRATHSRASGPVSFMKVFDASCATVESAGARRGAQMGVLRCDHPDIEQFIHAKDRGDLTNFNISIGVTDAFMRAVEAGEEVELVHEAAPAKELIDAGAGFRPYRRDDGQWVYRRVPARQLWDQVMHATYDHAEPGILFLSHINADNNLYYCETIEATNPCAEQPLPSYGCCCLGSIDLTQFVREPFTPRSGFDFAAFAEVVRVSTRMLDNVLDITYWPLAEQEAEARAKRRVGLGFLGLGSALVMLGLRYDSEPAREVAARIAGTLRDQAYLASAELAAEKGAFPLFDAEKYLAGGFVSRLPAPVREAIGTYGMRNSHLLSIAPTGTITLAFADNASNGIEPAFSWTYNRRKRRPDDTYEVFEVADHAWRLYRHLGHDMDKLPESFVTALQMSALDHMRMLEAVQPYIDTSISKTVNVPEDYPYEAFRNLYLEAWRAGLKGLATYRPNSVLGAVLSVASAPAPAASATATSATADDDPLLRQFNSRPLGDLEGVTSKVEYMTYEGHKTVYLTVNFLRVSGTMGGEPVTIERPIEFFMPAGQRTEGQQWITSTMRLLSMVARSGGPVGKAIADMRNVVWDKGTVRYGTLTRPDGSEVPRFHDSEVAAIGYALQRILIKRGFLDQEGGAMTARALAARLAEREGGQPAGAPGLATVAGGGAGAAGAGGTLLPAGAPGVGSGKPCPECGAHALHRIDGCAKCANCGYVGECG</sequence>
<evidence type="ECO:0000259" key="12">
    <source>
        <dbReference type="Pfam" id="PF00317"/>
    </source>
</evidence>
<comment type="catalytic activity">
    <reaction evidence="10 11">
        <text>a 2'-deoxyribonucleoside 5'-diphosphate + [thioredoxin]-disulfide + H2O = a ribonucleoside 5'-diphosphate + [thioredoxin]-dithiol</text>
        <dbReference type="Rhea" id="RHEA:23252"/>
        <dbReference type="Rhea" id="RHEA-COMP:10698"/>
        <dbReference type="Rhea" id="RHEA-COMP:10700"/>
        <dbReference type="ChEBI" id="CHEBI:15377"/>
        <dbReference type="ChEBI" id="CHEBI:29950"/>
        <dbReference type="ChEBI" id="CHEBI:50058"/>
        <dbReference type="ChEBI" id="CHEBI:57930"/>
        <dbReference type="ChEBI" id="CHEBI:73316"/>
        <dbReference type="EC" id="1.17.4.1"/>
    </reaction>
</comment>
<evidence type="ECO:0000259" key="13">
    <source>
        <dbReference type="Pfam" id="PF02867"/>
    </source>
</evidence>
<dbReference type="GO" id="GO:0071897">
    <property type="term" value="P:DNA biosynthetic process"/>
    <property type="evidence" value="ECO:0007669"/>
    <property type="project" value="UniProtKB-KW"/>
</dbReference>
<evidence type="ECO:0000256" key="8">
    <source>
        <dbReference type="ARBA" id="ARBA00023157"/>
    </source>
</evidence>
<dbReference type="Gene3D" id="3.20.70.20">
    <property type="match status" value="1"/>
</dbReference>
<dbReference type="InterPro" id="IPR050862">
    <property type="entry name" value="RdRp_reductase_class-2"/>
</dbReference>
<dbReference type="InterPro" id="IPR013344">
    <property type="entry name" value="RNR_NrdJ/NrdZ"/>
</dbReference>
<dbReference type="CDD" id="cd02888">
    <property type="entry name" value="RNR_II_dimer"/>
    <property type="match status" value="1"/>
</dbReference>
<gene>
    <name evidence="14" type="ORF">C7419_101797</name>
</gene>
<feature type="domain" description="Ribonucleotide reductase large subunit N-terminal" evidence="12">
    <location>
        <begin position="15"/>
        <end position="82"/>
    </location>
</feature>
<keyword evidence="8" id="KW-1015">Disulfide bond</keyword>
<dbReference type="GO" id="GO:0004748">
    <property type="term" value="F:ribonucleoside-diphosphate reductase activity, thioredoxin disulfide as acceptor"/>
    <property type="evidence" value="ECO:0007669"/>
    <property type="project" value="UniProtKB-EC"/>
</dbReference>
<evidence type="ECO:0000256" key="1">
    <source>
        <dbReference type="ARBA" id="ARBA00001922"/>
    </source>
</evidence>
<evidence type="ECO:0000256" key="11">
    <source>
        <dbReference type="RuleBase" id="RU364064"/>
    </source>
</evidence>